<proteinExistence type="predicted"/>
<dbReference type="Proteomes" id="UP000022433">
    <property type="component" value="Unassembled WGS sequence"/>
</dbReference>
<comment type="caution">
    <text evidence="1">The sequence shown here is derived from an EMBL/GenBank/DDBJ whole genome shotgun (WGS) entry which is preliminary data.</text>
</comment>
<evidence type="ECO:0000313" key="1">
    <source>
        <dbReference type="EMBL" id="EYA12398.1"/>
    </source>
</evidence>
<accession>A0AAN4SGC4</accession>
<evidence type="ECO:0000313" key="2">
    <source>
        <dbReference type="Proteomes" id="UP000022433"/>
    </source>
</evidence>
<dbReference type="EMBL" id="JGEA01000040">
    <property type="protein sequence ID" value="EYA12398.1"/>
    <property type="molecule type" value="Genomic_DNA"/>
</dbReference>
<protein>
    <submittedName>
        <fullName evidence="1">Uncharacterized protein</fullName>
    </submittedName>
</protein>
<reference evidence="1 2" key="1">
    <citation type="submission" date="2014-02" db="EMBL/GenBank/DDBJ databases">
        <authorList>
            <person name="Sears C."/>
            <person name="Carroll K."/>
            <person name="Sack B.R."/>
            <person name="Qadri F."/>
            <person name="Myers L.L."/>
            <person name="Chung G.-T."/>
            <person name="Escheverria P."/>
            <person name="Fraser C.M."/>
            <person name="Sadzewicz L."/>
            <person name="Shefchek K.A."/>
            <person name="Tallon L."/>
            <person name="Das S.P."/>
            <person name="Daugherty S."/>
            <person name="Mongodin E.F."/>
        </authorList>
    </citation>
    <scope>NUCLEOTIDE SEQUENCE [LARGE SCALE GENOMIC DNA]</scope>
    <source>
        <strain evidence="1 2">1007-1-F #10</strain>
    </source>
</reference>
<gene>
    <name evidence="1" type="ORF">M104_4671</name>
</gene>
<sequence>MVQKYNLNSLRFNNLYFAYFDEIVNERSEMDVASISFICFV</sequence>
<organism evidence="1 2">
    <name type="scientific">Bacteroides fragilis str. 1007-1-F #10</name>
    <dbReference type="NCBI Taxonomy" id="1339295"/>
    <lineage>
        <taxon>Bacteria</taxon>
        <taxon>Pseudomonadati</taxon>
        <taxon>Bacteroidota</taxon>
        <taxon>Bacteroidia</taxon>
        <taxon>Bacteroidales</taxon>
        <taxon>Bacteroidaceae</taxon>
        <taxon>Bacteroides</taxon>
    </lineage>
</organism>
<dbReference type="AlphaFoldDB" id="A0AAN4SGC4"/>
<name>A0AAN4SGC4_BACFG</name>